<dbReference type="InterPro" id="IPR026588">
    <property type="entry name" value="Choice_anch_A"/>
</dbReference>
<dbReference type="Proteomes" id="UP000011717">
    <property type="component" value="Unassembled WGS sequence"/>
</dbReference>
<dbReference type="EMBL" id="AMRV01000004">
    <property type="protein sequence ID" value="EMD83051.1"/>
    <property type="molecule type" value="Genomic_DNA"/>
</dbReference>
<evidence type="ECO:0000313" key="3">
    <source>
        <dbReference type="Proteomes" id="UP000011717"/>
    </source>
</evidence>
<sequence>MAGAASTPAAATAIDGLQVMREHNLVVLGSAQTRHDVEGRTYVGGSLAGTGTFNKGGSGTQAASTRPVLTVGGSIGGGYKNIQGGGTIEAGGSVEHLNLNGTYTVRAGGAINIQNRNQSTFESGANVSIPYFAGDMYELSTSLAALADTGGSFGKEGQSRTVNPVAVDGVAVMNVADLGALLASNGNDIIGSIKFANGSDAFDTIVMNVGGTSFSFDDNFIGGSIGLAGTVIWNFYEATTLAFNREFFGSVLAPLAHITNNSPINGTGVFGSATLNGEMHLSSYGGTGLSFSPPVVIDEPLDPVPAPGALALLALGLGGIALRRRAAPAVSN</sequence>
<keyword evidence="3" id="KW-1185">Reference proteome</keyword>
<reference evidence="2 3" key="1">
    <citation type="journal article" date="2013" name="Genome Announc.">
        <title>Draft Genome Sequence of Strain JLT2015T, Belonging to the Family Sphingomonadaceae of the Alphaproteobacteria.</title>
        <authorList>
            <person name="Tang K."/>
            <person name="Liu K."/>
            <person name="Li S."/>
            <person name="Jiao N."/>
        </authorList>
    </citation>
    <scope>NUCLEOTIDE SEQUENCE [LARGE SCALE GENOMIC DNA]</scope>
    <source>
        <strain evidence="2 3">JLT2015</strain>
    </source>
</reference>
<dbReference type="AlphaFoldDB" id="M2TMU1"/>
<name>M2TMU1_9SPHN</name>
<protein>
    <recommendedName>
        <fullName evidence="1">Choice-of-anchor A domain-containing protein</fullName>
    </recommendedName>
</protein>
<dbReference type="InterPro" id="IPR013424">
    <property type="entry name" value="Ice-binding_C"/>
</dbReference>
<dbReference type="NCBIfam" id="TIGR02595">
    <property type="entry name" value="PEP_CTERM"/>
    <property type="match status" value="1"/>
</dbReference>
<dbReference type="Pfam" id="PF20597">
    <property type="entry name" value="pAdhesive_15"/>
    <property type="match status" value="1"/>
</dbReference>
<comment type="caution">
    <text evidence="2">The sequence shown here is derived from an EMBL/GenBank/DDBJ whole genome shotgun (WGS) entry which is preliminary data.</text>
</comment>
<feature type="domain" description="Choice-of-anchor A" evidence="1">
    <location>
        <begin position="17"/>
        <end position="281"/>
    </location>
</feature>
<gene>
    <name evidence="2" type="ORF">C725_1649</name>
</gene>
<evidence type="ECO:0000313" key="2">
    <source>
        <dbReference type="EMBL" id="EMD83051.1"/>
    </source>
</evidence>
<evidence type="ECO:0000259" key="1">
    <source>
        <dbReference type="Pfam" id="PF20597"/>
    </source>
</evidence>
<accession>M2TMU1</accession>
<dbReference type="NCBIfam" id="TIGR04215">
    <property type="entry name" value="choice_anch_A"/>
    <property type="match status" value="1"/>
</dbReference>
<proteinExistence type="predicted"/>
<organism evidence="2 3">
    <name type="scientific">Pacificimonas flava</name>
    <dbReference type="NCBI Taxonomy" id="1234595"/>
    <lineage>
        <taxon>Bacteria</taxon>
        <taxon>Pseudomonadati</taxon>
        <taxon>Pseudomonadota</taxon>
        <taxon>Alphaproteobacteria</taxon>
        <taxon>Sphingomonadales</taxon>
        <taxon>Sphingosinicellaceae</taxon>
        <taxon>Pacificimonas</taxon>
    </lineage>
</organism>